<dbReference type="Proteomes" id="UP000651050">
    <property type="component" value="Unassembled WGS sequence"/>
</dbReference>
<protein>
    <submittedName>
        <fullName evidence="7">Dioxygenase</fullName>
    </submittedName>
</protein>
<evidence type="ECO:0000256" key="2">
    <source>
        <dbReference type="ARBA" id="ARBA00007581"/>
    </source>
</evidence>
<dbReference type="PANTHER" id="PTHR30096">
    <property type="entry name" value="4,5-DOPA DIOXYGENASE EXTRADIOL-LIKE PROTEIN"/>
    <property type="match status" value="1"/>
</dbReference>
<keyword evidence="3" id="KW-0479">Metal-binding</keyword>
<keyword evidence="4" id="KW-0862">Zinc</keyword>
<organism evidence="7 8">
    <name type="scientific">Caenimonas aquaedulcis</name>
    <dbReference type="NCBI Taxonomy" id="2793270"/>
    <lineage>
        <taxon>Bacteria</taxon>
        <taxon>Pseudomonadati</taxon>
        <taxon>Pseudomonadota</taxon>
        <taxon>Betaproteobacteria</taxon>
        <taxon>Burkholderiales</taxon>
        <taxon>Comamonadaceae</taxon>
        <taxon>Caenimonas</taxon>
    </lineage>
</organism>
<dbReference type="GO" id="GO:0008198">
    <property type="term" value="F:ferrous iron binding"/>
    <property type="evidence" value="ECO:0007669"/>
    <property type="project" value="InterPro"/>
</dbReference>
<evidence type="ECO:0000313" key="8">
    <source>
        <dbReference type="Proteomes" id="UP000651050"/>
    </source>
</evidence>
<dbReference type="InterPro" id="IPR014436">
    <property type="entry name" value="Extradiol_dOase_DODA"/>
</dbReference>
<dbReference type="GO" id="GO:0008270">
    <property type="term" value="F:zinc ion binding"/>
    <property type="evidence" value="ECO:0007669"/>
    <property type="project" value="InterPro"/>
</dbReference>
<dbReference type="AlphaFoldDB" id="A0A931H7J9"/>
<dbReference type="PIRSF" id="PIRSF006157">
    <property type="entry name" value="Doxgns_DODA"/>
    <property type="match status" value="1"/>
</dbReference>
<gene>
    <name evidence="7" type="ORF">I5803_17565</name>
</gene>
<dbReference type="EMBL" id="JADWYS010000001">
    <property type="protein sequence ID" value="MBG9389843.1"/>
    <property type="molecule type" value="Genomic_DNA"/>
</dbReference>
<dbReference type="Pfam" id="PF02900">
    <property type="entry name" value="LigB"/>
    <property type="match status" value="1"/>
</dbReference>
<accession>A0A931H7J9</accession>
<dbReference type="GO" id="GO:0016702">
    <property type="term" value="F:oxidoreductase activity, acting on single donors with incorporation of molecular oxygen, incorporation of two atoms of oxygen"/>
    <property type="evidence" value="ECO:0007669"/>
    <property type="project" value="UniProtKB-ARBA"/>
</dbReference>
<dbReference type="InterPro" id="IPR004183">
    <property type="entry name" value="Xdiol_dOase_suB"/>
</dbReference>
<comment type="similarity">
    <text evidence="2">Belongs to the DODA-type extradiol aromatic ring-opening dioxygenase family.</text>
</comment>
<feature type="domain" description="Extradiol ring-cleavage dioxygenase class III enzyme subunit B" evidence="6">
    <location>
        <begin position="31"/>
        <end position="238"/>
    </location>
</feature>
<keyword evidence="5" id="KW-0560">Oxidoreductase</keyword>
<evidence type="ECO:0000256" key="3">
    <source>
        <dbReference type="ARBA" id="ARBA00022723"/>
    </source>
</evidence>
<dbReference type="CDD" id="cd07363">
    <property type="entry name" value="45_DOPA_Dioxygenase"/>
    <property type="match status" value="1"/>
</dbReference>
<evidence type="ECO:0000256" key="4">
    <source>
        <dbReference type="ARBA" id="ARBA00022833"/>
    </source>
</evidence>
<dbReference type="SUPFAM" id="SSF53213">
    <property type="entry name" value="LigB-like"/>
    <property type="match status" value="1"/>
</dbReference>
<sequence>MTRLPSLFVSHGAPTFATEPGRAGPLLRDTAQSLPRPKAVLILSPHWITRDVEVSTAAAPETIHDFGGFPDELYQIQYPAPGSPEVAARAIELLQAAGFKARANPSRGLDHGAWVPVRHMYPDADVPVVQVSMPHTLDGESALAFGRALAPLADEGVLIIGSGSLTHNLYEFRGGATEAAPYAVEFVDWARKAVRGHDANALSHYLESAPHAKRAHPTPDHYLPLPFAYGAAPQGGEVKVLDGGILYGMLAMESYLFGDAQAAAA</sequence>
<comment type="cofactor">
    <cofactor evidence="1">
        <name>Zn(2+)</name>
        <dbReference type="ChEBI" id="CHEBI:29105"/>
    </cofactor>
</comment>
<name>A0A931H7J9_9BURK</name>
<dbReference type="PANTHER" id="PTHR30096:SF0">
    <property type="entry name" value="4,5-DOPA DIOXYGENASE EXTRADIOL-LIKE PROTEIN"/>
    <property type="match status" value="1"/>
</dbReference>
<evidence type="ECO:0000313" key="7">
    <source>
        <dbReference type="EMBL" id="MBG9389843.1"/>
    </source>
</evidence>
<dbReference type="Gene3D" id="3.40.830.10">
    <property type="entry name" value="LigB-like"/>
    <property type="match status" value="1"/>
</dbReference>
<keyword evidence="7" id="KW-0223">Dioxygenase</keyword>
<reference evidence="7" key="1">
    <citation type="submission" date="2020-11" db="EMBL/GenBank/DDBJ databases">
        <title>Bacterial whole genome sequence for Caenimonas sp. DR4.4.</title>
        <authorList>
            <person name="Le V."/>
            <person name="Ko S.-R."/>
            <person name="Ahn C.-Y."/>
            <person name="Oh H.-M."/>
        </authorList>
    </citation>
    <scope>NUCLEOTIDE SEQUENCE</scope>
    <source>
        <strain evidence="7">DR4.4</strain>
    </source>
</reference>
<dbReference type="RefSeq" id="WP_196987615.1">
    <property type="nucleotide sequence ID" value="NZ_JADWYS010000001.1"/>
</dbReference>
<comment type="caution">
    <text evidence="7">The sequence shown here is derived from an EMBL/GenBank/DDBJ whole genome shotgun (WGS) entry which is preliminary data.</text>
</comment>
<evidence type="ECO:0000256" key="5">
    <source>
        <dbReference type="ARBA" id="ARBA00023002"/>
    </source>
</evidence>
<evidence type="ECO:0000259" key="6">
    <source>
        <dbReference type="Pfam" id="PF02900"/>
    </source>
</evidence>
<keyword evidence="8" id="KW-1185">Reference proteome</keyword>
<evidence type="ECO:0000256" key="1">
    <source>
        <dbReference type="ARBA" id="ARBA00001947"/>
    </source>
</evidence>
<proteinExistence type="inferred from homology"/>